<dbReference type="AlphaFoldDB" id="A0A0F9RLM4"/>
<protein>
    <submittedName>
        <fullName evidence="1">Uncharacterized protein</fullName>
    </submittedName>
</protein>
<gene>
    <name evidence="1" type="ORF">LCGC14_0630310</name>
</gene>
<dbReference type="EMBL" id="LAZR01001100">
    <property type="protein sequence ID" value="KKN50682.1"/>
    <property type="molecule type" value="Genomic_DNA"/>
</dbReference>
<reference evidence="1" key="1">
    <citation type="journal article" date="2015" name="Nature">
        <title>Complex archaea that bridge the gap between prokaryotes and eukaryotes.</title>
        <authorList>
            <person name="Spang A."/>
            <person name="Saw J.H."/>
            <person name="Jorgensen S.L."/>
            <person name="Zaremba-Niedzwiedzka K."/>
            <person name="Martijn J."/>
            <person name="Lind A.E."/>
            <person name="van Eijk R."/>
            <person name="Schleper C."/>
            <person name="Guy L."/>
            <person name="Ettema T.J."/>
        </authorList>
    </citation>
    <scope>NUCLEOTIDE SEQUENCE</scope>
</reference>
<accession>A0A0F9RLM4</accession>
<comment type="caution">
    <text evidence="1">The sequence shown here is derived from an EMBL/GenBank/DDBJ whole genome shotgun (WGS) entry which is preliminary data.</text>
</comment>
<organism evidence="1">
    <name type="scientific">marine sediment metagenome</name>
    <dbReference type="NCBI Taxonomy" id="412755"/>
    <lineage>
        <taxon>unclassified sequences</taxon>
        <taxon>metagenomes</taxon>
        <taxon>ecological metagenomes</taxon>
    </lineage>
</organism>
<dbReference type="InterPro" id="IPR056908">
    <property type="entry name" value="Gp80-like"/>
</dbReference>
<dbReference type="Pfam" id="PF23140">
    <property type="entry name" value="Gp80"/>
    <property type="match status" value="1"/>
</dbReference>
<sequence length="134" mass="13820">MSFTDFLELEVLDQLFGGLDYPEPVTSWIGLSTTTPADNGTNFTEPVGNGYARPAPANNKTTWTVAAAGALDNAIVITFATASGGSWGTVTHFGIFDALTAGNLLATGALTTSKTINDGDTAEFAIGALDITLD</sequence>
<name>A0A0F9RLM4_9ZZZZ</name>
<proteinExistence type="predicted"/>
<evidence type="ECO:0000313" key="1">
    <source>
        <dbReference type="EMBL" id="KKN50682.1"/>
    </source>
</evidence>